<evidence type="ECO:0000256" key="1">
    <source>
        <dbReference type="SAM" id="Phobius"/>
    </source>
</evidence>
<dbReference type="RefSeq" id="WP_109983674.1">
    <property type="nucleotide sequence ID" value="NZ_QGTD01000005.1"/>
</dbReference>
<name>A0A317L1B6_9BACI</name>
<sequence length="176" mass="20253">MDKVTLIIPLLIGILIFRQFIPKEVNRFDFIGLPILGLYKTYSSLPSTLNAEILAELICLLIWAAIIGIYQAKKTKVVYHYDKLSTVGGIHYIVLWIVMLIGRIIILFAFHYTDFMSAIQSGGEQFKNDIFYLVSQSGDWLIWSTIAASSILYSLTLYKDHPEIKEFFHTQIKQKE</sequence>
<dbReference type="EMBL" id="QGTD01000005">
    <property type="protein sequence ID" value="PWU69435.1"/>
    <property type="molecule type" value="Genomic_DNA"/>
</dbReference>
<keyword evidence="1" id="KW-0812">Transmembrane</keyword>
<keyword evidence="3" id="KW-1185">Reference proteome</keyword>
<accession>A0A317L1B6</accession>
<feature type="transmembrane region" description="Helical" evidence="1">
    <location>
        <begin position="90"/>
        <end position="112"/>
    </location>
</feature>
<keyword evidence="1" id="KW-1133">Transmembrane helix</keyword>
<proteinExistence type="predicted"/>
<protein>
    <recommendedName>
        <fullName evidence="4">DUF1453 domain-containing protein</fullName>
    </recommendedName>
</protein>
<reference evidence="2 3" key="1">
    <citation type="submission" date="2018-05" db="EMBL/GenBank/DDBJ databases">
        <title>Genomic analysis of Gracilibacillus dipsosauri DD1 reveals novel features of a salt-tolerant amylase.</title>
        <authorList>
            <person name="Deutch C.E."/>
            <person name="Yang S."/>
        </authorList>
    </citation>
    <scope>NUCLEOTIDE SEQUENCE [LARGE SCALE GENOMIC DNA]</scope>
    <source>
        <strain evidence="2 3">DD1</strain>
    </source>
</reference>
<feature type="transmembrane region" description="Helical" evidence="1">
    <location>
        <begin position="51"/>
        <end position="70"/>
    </location>
</feature>
<feature type="transmembrane region" description="Helical" evidence="1">
    <location>
        <begin position="140"/>
        <end position="158"/>
    </location>
</feature>
<evidence type="ECO:0000313" key="2">
    <source>
        <dbReference type="EMBL" id="PWU69435.1"/>
    </source>
</evidence>
<organism evidence="2 3">
    <name type="scientific">Gracilibacillus dipsosauri</name>
    <dbReference type="NCBI Taxonomy" id="178340"/>
    <lineage>
        <taxon>Bacteria</taxon>
        <taxon>Bacillati</taxon>
        <taxon>Bacillota</taxon>
        <taxon>Bacilli</taxon>
        <taxon>Bacillales</taxon>
        <taxon>Bacillaceae</taxon>
        <taxon>Gracilibacillus</taxon>
    </lineage>
</organism>
<evidence type="ECO:0000313" key="3">
    <source>
        <dbReference type="Proteomes" id="UP000245624"/>
    </source>
</evidence>
<dbReference type="AlphaFoldDB" id="A0A317L1B6"/>
<gene>
    <name evidence="2" type="ORF">DLJ74_05530</name>
</gene>
<keyword evidence="1" id="KW-0472">Membrane</keyword>
<dbReference type="Proteomes" id="UP000245624">
    <property type="component" value="Unassembled WGS sequence"/>
</dbReference>
<dbReference type="OrthoDB" id="2928748at2"/>
<comment type="caution">
    <text evidence="2">The sequence shown here is derived from an EMBL/GenBank/DDBJ whole genome shotgun (WGS) entry which is preliminary data.</text>
</comment>
<evidence type="ECO:0008006" key="4">
    <source>
        <dbReference type="Google" id="ProtNLM"/>
    </source>
</evidence>